<keyword evidence="2 4" id="KW-0479">Metal-binding</keyword>
<dbReference type="InterPro" id="IPR036909">
    <property type="entry name" value="Cyt_c-like_dom_sf"/>
</dbReference>
<dbReference type="GO" id="GO:0046872">
    <property type="term" value="F:metal ion binding"/>
    <property type="evidence" value="ECO:0007669"/>
    <property type="project" value="UniProtKB-KW"/>
</dbReference>
<organism evidence="8 9">
    <name type="scientific">Mesoterricola sediminis</name>
    <dbReference type="NCBI Taxonomy" id="2927980"/>
    <lineage>
        <taxon>Bacteria</taxon>
        <taxon>Pseudomonadati</taxon>
        <taxon>Acidobacteriota</taxon>
        <taxon>Holophagae</taxon>
        <taxon>Holophagales</taxon>
        <taxon>Holophagaceae</taxon>
        <taxon>Mesoterricola</taxon>
    </lineage>
</organism>
<protein>
    <recommendedName>
        <fullName evidence="7">Cytochrome c domain-containing protein</fullName>
    </recommendedName>
</protein>
<keyword evidence="3 4" id="KW-0408">Iron</keyword>
<keyword evidence="9" id="KW-1185">Reference proteome</keyword>
<dbReference type="Gene3D" id="1.10.760.10">
    <property type="entry name" value="Cytochrome c-like domain"/>
    <property type="match status" value="2"/>
</dbReference>
<evidence type="ECO:0000259" key="7">
    <source>
        <dbReference type="PROSITE" id="PS51007"/>
    </source>
</evidence>
<evidence type="ECO:0000256" key="2">
    <source>
        <dbReference type="ARBA" id="ARBA00022723"/>
    </source>
</evidence>
<evidence type="ECO:0000256" key="6">
    <source>
        <dbReference type="SAM" id="Phobius"/>
    </source>
</evidence>
<dbReference type="SUPFAM" id="SSF46626">
    <property type="entry name" value="Cytochrome c"/>
    <property type="match status" value="2"/>
</dbReference>
<dbReference type="RefSeq" id="WP_243331777.1">
    <property type="nucleotide sequence ID" value="NZ_AP027081.1"/>
</dbReference>
<sequence length="406" mass="45975">MTTPRANYLYPALGLTLIMASIIFVVVLVPRWTFRPPEPRDLRDYTAQELRGREIYKREGCWYCHSMVSRPQDWDHGRRSRSSDYFYDAYHLLGSERSGPDLANIGGKFPDQYHMLHHKNPRYVKPGSIMPRYDYLPEQDLTDLTAYLQSLGPYGTRALDVEGGKDRYAATGETRWAYVRDYTWVGGPLDGVTEKVAFWKLDVAHQRALNEQLYGEHPEVPFKYSAEIEELMYGSSHEAANAKGALQGLATPVFPNKEALEEARLKDPEARAWTENSFREGQITDKNRLLANYGKGLFNNQCAPCHGVTGNGKGQAAFSMTKRPANFTEDKYAGFTVDAWYWRISRGVPGTQMPRWEYTLDANQRLTLAAFLRYVAQNKGLGKLEGVPADYGKAPAPPETTHPGAK</sequence>
<evidence type="ECO:0000256" key="3">
    <source>
        <dbReference type="ARBA" id="ARBA00023004"/>
    </source>
</evidence>
<evidence type="ECO:0000256" key="5">
    <source>
        <dbReference type="SAM" id="MobiDB-lite"/>
    </source>
</evidence>
<evidence type="ECO:0000256" key="4">
    <source>
        <dbReference type="PROSITE-ProRule" id="PRU00433"/>
    </source>
</evidence>
<feature type="transmembrane region" description="Helical" evidence="6">
    <location>
        <begin position="12"/>
        <end position="34"/>
    </location>
</feature>
<dbReference type="EMBL" id="AP027081">
    <property type="protein sequence ID" value="BDU78705.1"/>
    <property type="molecule type" value="Genomic_DNA"/>
</dbReference>
<proteinExistence type="predicted"/>
<dbReference type="GO" id="GO:0020037">
    <property type="term" value="F:heme binding"/>
    <property type="evidence" value="ECO:0007669"/>
    <property type="project" value="InterPro"/>
</dbReference>
<dbReference type="Pfam" id="PF13442">
    <property type="entry name" value="Cytochrome_CBB3"/>
    <property type="match status" value="1"/>
</dbReference>
<feature type="domain" description="Cytochrome c" evidence="7">
    <location>
        <begin position="289"/>
        <end position="376"/>
    </location>
</feature>
<gene>
    <name evidence="8" type="ORF">METESE_36630</name>
</gene>
<feature type="domain" description="Cytochrome c" evidence="7">
    <location>
        <begin position="47"/>
        <end position="152"/>
    </location>
</feature>
<dbReference type="PROSITE" id="PS51007">
    <property type="entry name" value="CYTC"/>
    <property type="match status" value="2"/>
</dbReference>
<dbReference type="AlphaFoldDB" id="A0AA48H2D3"/>
<keyword evidence="6" id="KW-0472">Membrane</keyword>
<evidence type="ECO:0000256" key="1">
    <source>
        <dbReference type="ARBA" id="ARBA00022617"/>
    </source>
</evidence>
<dbReference type="InterPro" id="IPR003468">
    <property type="entry name" value="Cyt_c_oxidase_monohaem-su/FixO"/>
</dbReference>
<reference evidence="8" key="1">
    <citation type="journal article" date="2023" name="Int. J. Syst. Evol. Microbiol.">
        <title>Mesoterricola silvestris gen. nov., sp. nov., Mesoterricola sediminis sp. nov., Geothrix oryzae sp. nov., Geothrix edaphica sp. nov., Geothrix rubra sp. nov., and Geothrix limicola sp. nov., six novel members of Acidobacteriota isolated from soils.</title>
        <authorList>
            <person name="Itoh H."/>
            <person name="Sugisawa Y."/>
            <person name="Mise K."/>
            <person name="Xu Z."/>
            <person name="Kuniyasu M."/>
            <person name="Ushijima N."/>
            <person name="Kawano K."/>
            <person name="Kobayashi E."/>
            <person name="Shiratori Y."/>
            <person name="Masuda Y."/>
            <person name="Senoo K."/>
        </authorList>
    </citation>
    <scope>NUCLEOTIDE SEQUENCE</scope>
    <source>
        <strain evidence="8">W786</strain>
    </source>
</reference>
<accession>A0AA48H2D3</accession>
<dbReference type="Proteomes" id="UP001228113">
    <property type="component" value="Chromosome"/>
</dbReference>
<feature type="region of interest" description="Disordered" evidence="5">
    <location>
        <begin position="386"/>
        <end position="406"/>
    </location>
</feature>
<keyword evidence="1 4" id="KW-0349">Heme</keyword>
<evidence type="ECO:0000313" key="9">
    <source>
        <dbReference type="Proteomes" id="UP001228113"/>
    </source>
</evidence>
<name>A0AA48H2D3_9BACT</name>
<dbReference type="InterPro" id="IPR009056">
    <property type="entry name" value="Cyt_c-like_dom"/>
</dbReference>
<keyword evidence="6" id="KW-0812">Transmembrane</keyword>
<evidence type="ECO:0000313" key="8">
    <source>
        <dbReference type="EMBL" id="BDU78705.1"/>
    </source>
</evidence>
<dbReference type="GO" id="GO:0009055">
    <property type="term" value="F:electron transfer activity"/>
    <property type="evidence" value="ECO:0007669"/>
    <property type="project" value="InterPro"/>
</dbReference>
<dbReference type="KEGG" id="msea:METESE_36630"/>
<keyword evidence="6" id="KW-1133">Transmembrane helix</keyword>
<dbReference type="Pfam" id="PF02433">
    <property type="entry name" value="FixO"/>
    <property type="match status" value="1"/>
</dbReference>